<dbReference type="GeneID" id="24164317"/>
<dbReference type="EMBL" id="GG704911">
    <property type="protein sequence ID" value="EAS37028.3"/>
    <property type="molecule type" value="Genomic_DNA"/>
</dbReference>
<dbReference type="InParanoid" id="J3KL94"/>
<keyword evidence="3" id="KW-1185">Reference proteome</keyword>
<accession>J3KL94</accession>
<name>J3KL94_COCIM</name>
<reference evidence="3" key="2">
    <citation type="journal article" date="2010" name="Genome Res.">
        <title>Population genomic sequencing of Coccidioides fungi reveals recent hybridization and transposon control.</title>
        <authorList>
            <person name="Neafsey D.E."/>
            <person name="Barker B.M."/>
            <person name="Sharpton T.J."/>
            <person name="Stajich J.E."/>
            <person name="Park D.J."/>
            <person name="Whiston E."/>
            <person name="Hung C.-Y."/>
            <person name="McMahan C."/>
            <person name="White J."/>
            <person name="Sykes S."/>
            <person name="Heiman D."/>
            <person name="Young S."/>
            <person name="Zeng Q."/>
            <person name="Abouelleil A."/>
            <person name="Aftuck L."/>
            <person name="Bessette D."/>
            <person name="Brown A."/>
            <person name="FitzGerald M."/>
            <person name="Lui A."/>
            <person name="Macdonald J.P."/>
            <person name="Priest M."/>
            <person name="Orbach M.J."/>
            <person name="Galgiani J.N."/>
            <person name="Kirkland T.N."/>
            <person name="Cole G.T."/>
            <person name="Birren B.W."/>
            <person name="Henn M.R."/>
            <person name="Taylor J.W."/>
            <person name="Rounsley S.D."/>
        </authorList>
    </citation>
    <scope>GENOME REANNOTATION</scope>
    <source>
        <strain evidence="3">RS</strain>
    </source>
</reference>
<feature type="region of interest" description="Disordered" evidence="1">
    <location>
        <begin position="234"/>
        <end position="260"/>
    </location>
</feature>
<dbReference type="Proteomes" id="UP000001261">
    <property type="component" value="Unassembled WGS sequence"/>
</dbReference>
<dbReference type="RefSeq" id="XP_001248611.2">
    <property type="nucleotide sequence ID" value="XM_001248610.2"/>
</dbReference>
<reference evidence="3" key="1">
    <citation type="journal article" date="2009" name="Genome Res.">
        <title>Comparative genomic analyses of the human fungal pathogens Coccidioides and their relatives.</title>
        <authorList>
            <person name="Sharpton T.J."/>
            <person name="Stajich J.E."/>
            <person name="Rounsley S.D."/>
            <person name="Gardner M.J."/>
            <person name="Wortman J.R."/>
            <person name="Jordar V.S."/>
            <person name="Maiti R."/>
            <person name="Kodira C.D."/>
            <person name="Neafsey D.E."/>
            <person name="Zeng Q."/>
            <person name="Hung C.-Y."/>
            <person name="McMahan C."/>
            <person name="Muszewska A."/>
            <person name="Grynberg M."/>
            <person name="Mandel M.A."/>
            <person name="Kellner E.M."/>
            <person name="Barker B.M."/>
            <person name="Galgiani J.N."/>
            <person name="Orbach M.J."/>
            <person name="Kirkland T.N."/>
            <person name="Cole G.T."/>
            <person name="Henn M.R."/>
            <person name="Birren B.W."/>
            <person name="Taylor J.W."/>
        </authorList>
    </citation>
    <scope>NUCLEOTIDE SEQUENCE [LARGE SCALE GENOMIC DNA]</scope>
    <source>
        <strain evidence="3">RS</strain>
    </source>
</reference>
<dbReference type="KEGG" id="cim:CIMG_12690"/>
<evidence type="ECO:0000256" key="1">
    <source>
        <dbReference type="SAM" id="MobiDB-lite"/>
    </source>
</evidence>
<evidence type="ECO:0000313" key="2">
    <source>
        <dbReference type="EMBL" id="EAS37028.3"/>
    </source>
</evidence>
<dbReference type="AlphaFoldDB" id="J3KL94"/>
<sequence>MENKYFSRSVGEDDWLDLGLLASRSAAPPQHGQWRIRNPSPSRLSLLGTRIRSVPSVYVMVSPNRTLVSEKQIQSSPKGHPLFRHGPGLDAGPAKERRLLQIVLYAWLQKTYLPPPVHSLSQRLCTAGSLQVARVPVLRPNPPRQVFNITSHPCHHTRSDQSQYRICSGTKKLPLNCRLSLYFILENRGIDALHKKDISIFADKRNTLADFLRSISTDTSPKDHPRRCGYVANGYDQDQKAPSHRAPPSDTKHRFLPMSI</sequence>
<organism evidence="2 3">
    <name type="scientific">Coccidioides immitis (strain RS)</name>
    <name type="common">Valley fever fungus</name>
    <dbReference type="NCBI Taxonomy" id="246410"/>
    <lineage>
        <taxon>Eukaryota</taxon>
        <taxon>Fungi</taxon>
        <taxon>Dikarya</taxon>
        <taxon>Ascomycota</taxon>
        <taxon>Pezizomycotina</taxon>
        <taxon>Eurotiomycetes</taxon>
        <taxon>Eurotiomycetidae</taxon>
        <taxon>Onygenales</taxon>
        <taxon>Onygenaceae</taxon>
        <taxon>Coccidioides</taxon>
    </lineage>
</organism>
<evidence type="ECO:0000313" key="3">
    <source>
        <dbReference type="Proteomes" id="UP000001261"/>
    </source>
</evidence>
<proteinExistence type="predicted"/>
<dbReference type="VEuPathDB" id="FungiDB:CIMG_12690"/>
<gene>
    <name evidence="2" type="ORF">CIMG_12690</name>
</gene>
<protein>
    <submittedName>
        <fullName evidence="2">Uncharacterized protein</fullName>
    </submittedName>
</protein>